<evidence type="ECO:0000313" key="1">
    <source>
        <dbReference type="EMBL" id="RFM34411.1"/>
    </source>
</evidence>
<reference evidence="1 2" key="1">
    <citation type="submission" date="2018-08" db="EMBL/GenBank/DDBJ databases">
        <title>Chitinophaga sp. K20C18050901, a novel bacterium isolated from forest soil.</title>
        <authorList>
            <person name="Wang C."/>
        </authorList>
    </citation>
    <scope>NUCLEOTIDE SEQUENCE [LARGE SCALE GENOMIC DNA]</scope>
    <source>
        <strain evidence="1 2">K20C18050901</strain>
    </source>
</reference>
<dbReference type="AlphaFoldDB" id="A0A3E1P2K3"/>
<evidence type="ECO:0000313" key="2">
    <source>
        <dbReference type="Proteomes" id="UP000261174"/>
    </source>
</evidence>
<keyword evidence="2" id="KW-1185">Reference proteome</keyword>
<comment type="caution">
    <text evidence="1">The sequence shown here is derived from an EMBL/GenBank/DDBJ whole genome shotgun (WGS) entry which is preliminary data.</text>
</comment>
<accession>A0A3E1P2K3</accession>
<sequence>MKVTGYNAELSCYEIESSLVGDSIYLPNGEHFKNSLIIKGSDFPYKTEIDFNVFTCQPYYFFITADYEGLKCMLSEKCISLSKEITKHIYYRPSLPSDRMQWLIAPFELLF</sequence>
<proteinExistence type="predicted"/>
<dbReference type="Proteomes" id="UP000261174">
    <property type="component" value="Unassembled WGS sequence"/>
</dbReference>
<dbReference type="EMBL" id="QTJV01000004">
    <property type="protein sequence ID" value="RFM34411.1"/>
    <property type="molecule type" value="Genomic_DNA"/>
</dbReference>
<protein>
    <submittedName>
        <fullName evidence="1">Uncharacterized protein</fullName>
    </submittedName>
</protein>
<organism evidence="1 2">
    <name type="scientific">Chitinophaga silvisoli</name>
    <dbReference type="NCBI Taxonomy" id="2291814"/>
    <lineage>
        <taxon>Bacteria</taxon>
        <taxon>Pseudomonadati</taxon>
        <taxon>Bacteroidota</taxon>
        <taxon>Chitinophagia</taxon>
        <taxon>Chitinophagales</taxon>
        <taxon>Chitinophagaceae</taxon>
        <taxon>Chitinophaga</taxon>
    </lineage>
</organism>
<name>A0A3E1P2K3_9BACT</name>
<gene>
    <name evidence="1" type="ORF">DXN04_14105</name>
</gene>